<accession>A0A2P2PV42</accession>
<feature type="compositionally biased region" description="Basic residues" evidence="1">
    <location>
        <begin position="1"/>
        <end position="14"/>
    </location>
</feature>
<evidence type="ECO:0000256" key="1">
    <source>
        <dbReference type="SAM" id="MobiDB-lite"/>
    </source>
</evidence>
<organism evidence="2">
    <name type="scientific">Rhizophora mucronata</name>
    <name type="common">Asiatic mangrove</name>
    <dbReference type="NCBI Taxonomy" id="61149"/>
    <lineage>
        <taxon>Eukaryota</taxon>
        <taxon>Viridiplantae</taxon>
        <taxon>Streptophyta</taxon>
        <taxon>Embryophyta</taxon>
        <taxon>Tracheophyta</taxon>
        <taxon>Spermatophyta</taxon>
        <taxon>Magnoliopsida</taxon>
        <taxon>eudicotyledons</taxon>
        <taxon>Gunneridae</taxon>
        <taxon>Pentapetalae</taxon>
        <taxon>rosids</taxon>
        <taxon>fabids</taxon>
        <taxon>Malpighiales</taxon>
        <taxon>Rhizophoraceae</taxon>
        <taxon>Rhizophora</taxon>
    </lineage>
</organism>
<feature type="region of interest" description="Disordered" evidence="1">
    <location>
        <begin position="1"/>
        <end position="21"/>
    </location>
</feature>
<reference evidence="2" key="1">
    <citation type="submission" date="2018-02" db="EMBL/GenBank/DDBJ databases">
        <title>Rhizophora mucronata_Transcriptome.</title>
        <authorList>
            <person name="Meera S.P."/>
            <person name="Sreeshan A."/>
            <person name="Augustine A."/>
        </authorList>
    </citation>
    <scope>NUCLEOTIDE SEQUENCE</scope>
    <source>
        <tissue evidence="2">Leaf</tissue>
    </source>
</reference>
<dbReference type="EMBL" id="GGEC01078101">
    <property type="protein sequence ID" value="MBX58585.1"/>
    <property type="molecule type" value="Transcribed_RNA"/>
</dbReference>
<name>A0A2P2PV42_RHIMU</name>
<proteinExistence type="predicted"/>
<dbReference type="AlphaFoldDB" id="A0A2P2PV42"/>
<sequence>MDRQASLRKRFHRQGNREKSG</sequence>
<protein>
    <submittedName>
        <fullName evidence="2">Uncharacterized protein</fullName>
    </submittedName>
</protein>
<evidence type="ECO:0000313" key="2">
    <source>
        <dbReference type="EMBL" id="MBX58585.1"/>
    </source>
</evidence>